<organism evidence="2 3">
    <name type="scientific">Lysobacter auxotrophicus</name>
    <dbReference type="NCBI Taxonomy" id="2992573"/>
    <lineage>
        <taxon>Bacteria</taxon>
        <taxon>Pseudomonadati</taxon>
        <taxon>Pseudomonadota</taxon>
        <taxon>Gammaproteobacteria</taxon>
        <taxon>Lysobacterales</taxon>
        <taxon>Lysobacteraceae</taxon>
        <taxon>Lysobacter</taxon>
    </lineage>
</organism>
<reference evidence="2 3" key="1">
    <citation type="journal article" date="2023" name="Int. J. Syst. Evol. Microbiol.">
        <title>Physiological and genomic analyses of cobalamin (vitamin B12)-auxotrophy of Lysobacter auxotrophicus sp. nov., a methionine-auxotrophic chitinolytic bacterium isolated from chitin-treated soil.</title>
        <authorList>
            <person name="Saito A."/>
            <person name="Dohra H."/>
            <person name="Hamada M."/>
            <person name="Moriuchi R."/>
            <person name="Kotsuchibashi Y."/>
            <person name="Mori K."/>
        </authorList>
    </citation>
    <scope>NUCLEOTIDE SEQUENCE [LARGE SCALE GENOMIC DNA]</scope>
    <source>
        <strain evidence="2 3">5-21a</strain>
    </source>
</reference>
<dbReference type="InterPro" id="IPR021306">
    <property type="entry name" value="DUF2878"/>
</dbReference>
<evidence type="ECO:0000256" key="1">
    <source>
        <dbReference type="SAM" id="Phobius"/>
    </source>
</evidence>
<name>A0ABM8DDH2_9GAMM</name>
<feature type="transmembrane region" description="Helical" evidence="1">
    <location>
        <begin position="51"/>
        <end position="76"/>
    </location>
</feature>
<feature type="transmembrane region" description="Helical" evidence="1">
    <location>
        <begin position="82"/>
        <end position="99"/>
    </location>
</feature>
<proteinExistence type="predicted"/>
<sequence length="177" mass="18204">MRSFANFAGFQLAWWASVLGAARGAAWIGVLACSAFVALQWIGSSQRRLDARLVACALLLGIVLDGALGQLGWIVYRGGEGAPVPAWIVALWGAFAMTLTHSLGWLRPGAAFLLGAIGGPLAYLGAARLGAVELVDSTQATIALAIGWAVATCVLTLVARHARGTAPVPPLAMGGSR</sequence>
<keyword evidence="1" id="KW-0472">Membrane</keyword>
<protein>
    <submittedName>
        <fullName evidence="2">DUF2878 domain-containing protein</fullName>
    </submittedName>
</protein>
<feature type="transmembrane region" description="Helical" evidence="1">
    <location>
        <begin position="111"/>
        <end position="131"/>
    </location>
</feature>
<dbReference type="Pfam" id="PF11086">
    <property type="entry name" value="DUF2878"/>
    <property type="match status" value="1"/>
</dbReference>
<dbReference type="EMBL" id="AP027041">
    <property type="protein sequence ID" value="BDU16611.1"/>
    <property type="molecule type" value="Genomic_DNA"/>
</dbReference>
<keyword evidence="1" id="KW-0812">Transmembrane</keyword>
<gene>
    <name evidence="2" type="ORF">LA521A_18120</name>
</gene>
<keyword evidence="1" id="KW-1133">Transmembrane helix</keyword>
<feature type="transmembrane region" description="Helical" evidence="1">
    <location>
        <begin position="137"/>
        <end position="159"/>
    </location>
</feature>
<dbReference type="RefSeq" id="WP_281781982.1">
    <property type="nucleotide sequence ID" value="NZ_AP027041.1"/>
</dbReference>
<feature type="transmembrane region" description="Helical" evidence="1">
    <location>
        <begin position="12"/>
        <end position="39"/>
    </location>
</feature>
<evidence type="ECO:0000313" key="2">
    <source>
        <dbReference type="EMBL" id="BDU16611.1"/>
    </source>
</evidence>
<evidence type="ECO:0000313" key="3">
    <source>
        <dbReference type="Proteomes" id="UP001317822"/>
    </source>
</evidence>
<keyword evidence="3" id="KW-1185">Reference proteome</keyword>
<accession>A0ABM8DDH2</accession>
<dbReference type="Proteomes" id="UP001317822">
    <property type="component" value="Chromosome"/>
</dbReference>